<protein>
    <submittedName>
        <fullName evidence="1">Uncharacterized protein</fullName>
    </submittedName>
</protein>
<keyword evidence="2" id="KW-1185">Reference proteome</keyword>
<dbReference type="EMBL" id="FMWO01000091">
    <property type="protein sequence ID" value="SCZ86802.1"/>
    <property type="molecule type" value="Genomic_DNA"/>
</dbReference>
<reference evidence="1 2" key="1">
    <citation type="submission" date="2016-10" db="EMBL/GenBank/DDBJ databases">
        <authorList>
            <person name="de Groot N.N."/>
        </authorList>
    </citation>
    <scope>NUCLEOTIDE SEQUENCE [LARGE SCALE GENOMIC DNA]</scope>
    <source>
        <strain evidence="1">1</strain>
    </source>
</reference>
<dbReference type="OrthoDB" id="7852032at2"/>
<gene>
    <name evidence="1" type="ORF">NSMM_80020</name>
</gene>
<name>A0A1G5SI89_9PROT</name>
<evidence type="ECO:0000313" key="1">
    <source>
        <dbReference type="EMBL" id="SCZ86802.1"/>
    </source>
</evidence>
<dbReference type="Proteomes" id="UP000198729">
    <property type="component" value="Unassembled WGS sequence"/>
</dbReference>
<dbReference type="AlphaFoldDB" id="A0A1G5SI89"/>
<evidence type="ECO:0000313" key="2">
    <source>
        <dbReference type="Proteomes" id="UP000198729"/>
    </source>
</evidence>
<dbReference type="RefSeq" id="WP_090288051.1">
    <property type="nucleotide sequence ID" value="NZ_FMWO01000091.1"/>
</dbReference>
<proteinExistence type="predicted"/>
<sequence length="278" mass="32732">MMNNEWIHHYTSLDTLELILKSGRIRFSRLDMVDDLNESKAYGDHDFSKFLFVSCWTDLGEESIPQWKMYADLLKGVRISLPKNFFPQYPFDPPPTLGITVQDRIRFPVRWDEIFTAEYWLQPIFLYESWFGKKVTYIDNIIGLFKNNFSLSRDVQRRENLNIQEMNTFACYKQKEWQFQSEYRFILCAFPPLKFPAGGFNNGHFVEKYSIHHVECIKEGRHPSVEFIDIDFGNGFQYVRFTLGPKCDEYDVGRLLALTKKYAPSATISKSTLSGTIR</sequence>
<organism evidence="1 2">
    <name type="scientific">Nitrosomonas mobilis</name>
    <dbReference type="NCBI Taxonomy" id="51642"/>
    <lineage>
        <taxon>Bacteria</taxon>
        <taxon>Pseudomonadati</taxon>
        <taxon>Pseudomonadota</taxon>
        <taxon>Betaproteobacteria</taxon>
        <taxon>Nitrosomonadales</taxon>
        <taxon>Nitrosomonadaceae</taxon>
        <taxon>Nitrosomonas</taxon>
    </lineage>
</organism>
<accession>A0A1G5SI89</accession>